<evidence type="ECO:0000313" key="3">
    <source>
        <dbReference type="Proteomes" id="UP000202217"/>
    </source>
</evidence>
<reference evidence="2 3" key="1">
    <citation type="journal article" date="2015" name="PLoS Pathog.">
        <title>Evolution of genome size and complexity in the rhabdoviridae.</title>
        <authorList>
            <person name="Walker P.J."/>
            <person name="Firth C."/>
            <person name="Widen S.G."/>
            <person name="Blasdell K.R."/>
            <person name="Guzman H."/>
            <person name="Wood T.G."/>
            <person name="Paradkar P.N."/>
            <person name="Holmes E.C."/>
            <person name="Tesh R.B."/>
            <person name="Vasilakis N."/>
        </authorList>
    </citation>
    <scope>NUCLEOTIDE SEQUENCE [LARGE SCALE GENOMIC DNA]</scope>
    <source>
        <strain evidence="2 3">FUK-11</strain>
    </source>
</reference>
<name>A0A0D3R1S4_9RHAB</name>
<sequence>MSRSRLREITGRYDYSKVSKNLEGLEEEENDLELDASTVYHPVIDVRDQVVIGEDDSSDSDEDIVSMKDLSDDPLEQDLEDSEASAKIPREVDTYVRFSKPPLYSSLKSQEELEEIILQAVNSALNQVGYHIDPESIEKQDNDIIIGLNEIDPGPYNSGPELESEDISSNLSNKGEKDEYSWVSTDMMEIITNGLTFSRKNGKGTIEVTSETPGMHRELVYEAFKNTKDKQSAIDYILQELGLISMIKRLCQYP</sequence>
<dbReference type="KEGG" id="vg:32707919"/>
<protein>
    <submittedName>
        <fullName evidence="2">Phosphoprotein</fullName>
    </submittedName>
</protein>
<feature type="compositionally biased region" description="Acidic residues" evidence="1">
    <location>
        <begin position="54"/>
        <end position="64"/>
    </location>
</feature>
<feature type="region of interest" description="Disordered" evidence="1">
    <location>
        <begin position="54"/>
        <end position="85"/>
    </location>
</feature>
<dbReference type="OrthoDB" id="11329at10239"/>
<dbReference type="RefSeq" id="YP_009361999.1">
    <property type="nucleotide sequence ID" value="NC_034454.1"/>
</dbReference>
<organism evidence="2 3">
    <name type="scientific">Fukuoka virus</name>
    <dbReference type="NCBI Taxonomy" id="318849"/>
    <lineage>
        <taxon>Viruses</taxon>
        <taxon>Riboviria</taxon>
        <taxon>Orthornavirae</taxon>
        <taxon>Negarnaviricota</taxon>
        <taxon>Haploviricotina</taxon>
        <taxon>Monjiviricetes</taxon>
        <taxon>Mononegavirales</taxon>
        <taxon>Rhabdoviridae</taxon>
        <taxon>Alpharhabdovirinae</taxon>
        <taxon>Ledantevirus</taxon>
        <taxon>Ledantevirus fukuoka</taxon>
    </lineage>
</organism>
<proteinExistence type="predicted"/>
<dbReference type="EMBL" id="KM205001">
    <property type="protein sequence ID" value="AJR28420.1"/>
    <property type="molecule type" value="Viral_cRNA"/>
</dbReference>
<dbReference type="Proteomes" id="UP000202217">
    <property type="component" value="Segment"/>
</dbReference>
<evidence type="ECO:0000313" key="2">
    <source>
        <dbReference type="EMBL" id="AJR28420.1"/>
    </source>
</evidence>
<keyword evidence="3" id="KW-1185">Reference proteome</keyword>
<evidence type="ECO:0000256" key="1">
    <source>
        <dbReference type="SAM" id="MobiDB-lite"/>
    </source>
</evidence>
<feature type="compositionally biased region" description="Acidic residues" evidence="1">
    <location>
        <begin position="72"/>
        <end position="83"/>
    </location>
</feature>
<dbReference type="GeneID" id="32707919"/>
<accession>A0A0D3R1S4</accession>
<feature type="region of interest" description="Disordered" evidence="1">
    <location>
        <begin position="155"/>
        <end position="174"/>
    </location>
</feature>